<reference evidence="7 8" key="1">
    <citation type="submission" date="2018-09" db="EMBL/GenBank/DDBJ databases">
        <title>YIM 75000 draft genome.</title>
        <authorList>
            <person name="Tang S."/>
            <person name="Feng Y."/>
        </authorList>
    </citation>
    <scope>NUCLEOTIDE SEQUENCE [LARGE SCALE GENOMIC DNA]</scope>
    <source>
        <strain evidence="7 8">YIM 75000</strain>
    </source>
</reference>
<evidence type="ECO:0000259" key="5">
    <source>
        <dbReference type="Pfam" id="PF00174"/>
    </source>
</evidence>
<dbReference type="PRINTS" id="PR00407">
    <property type="entry name" value="EUMOPTERIN"/>
</dbReference>
<gene>
    <name evidence="7" type="ORF">D5H78_09585</name>
</gene>
<accession>A0A3A3ZKQ2</accession>
<dbReference type="InterPro" id="IPR000572">
    <property type="entry name" value="OxRdtase_Mopterin-bd_dom"/>
</dbReference>
<evidence type="ECO:0000259" key="6">
    <source>
        <dbReference type="Pfam" id="PF03404"/>
    </source>
</evidence>
<dbReference type="Gene3D" id="3.90.420.10">
    <property type="entry name" value="Oxidoreductase, molybdopterin-binding domain"/>
    <property type="match status" value="1"/>
</dbReference>
<dbReference type="GO" id="GO:0006790">
    <property type="term" value="P:sulfur compound metabolic process"/>
    <property type="evidence" value="ECO:0007669"/>
    <property type="project" value="TreeGrafter"/>
</dbReference>
<dbReference type="PANTHER" id="PTHR19372:SF7">
    <property type="entry name" value="SULFITE OXIDASE, MITOCHONDRIAL"/>
    <property type="match status" value="1"/>
</dbReference>
<dbReference type="InterPro" id="IPR008335">
    <property type="entry name" value="Mopterin_OxRdtase_euk"/>
</dbReference>
<keyword evidence="8" id="KW-1185">Reference proteome</keyword>
<feature type="domain" description="Moybdenum cofactor oxidoreductase dimerisation" evidence="6">
    <location>
        <begin position="271"/>
        <end position="364"/>
    </location>
</feature>
<dbReference type="GO" id="GO:0020037">
    <property type="term" value="F:heme binding"/>
    <property type="evidence" value="ECO:0007669"/>
    <property type="project" value="TreeGrafter"/>
</dbReference>
<dbReference type="InterPro" id="IPR005066">
    <property type="entry name" value="MoCF_OxRdtse_dimer"/>
</dbReference>
<dbReference type="GO" id="GO:0030151">
    <property type="term" value="F:molybdenum ion binding"/>
    <property type="evidence" value="ECO:0007669"/>
    <property type="project" value="InterPro"/>
</dbReference>
<dbReference type="AlphaFoldDB" id="A0A3A3ZKQ2"/>
<dbReference type="GO" id="GO:0008482">
    <property type="term" value="F:sulfite oxidase activity"/>
    <property type="evidence" value="ECO:0007669"/>
    <property type="project" value="TreeGrafter"/>
</dbReference>
<name>A0A3A3ZKQ2_9ACTN</name>
<dbReference type="InterPro" id="IPR036374">
    <property type="entry name" value="OxRdtase_Mopterin-bd_sf"/>
</dbReference>
<dbReference type="SUPFAM" id="SSF56524">
    <property type="entry name" value="Oxidoreductase molybdopterin-binding domain"/>
    <property type="match status" value="1"/>
</dbReference>
<dbReference type="Proteomes" id="UP000265614">
    <property type="component" value="Unassembled WGS sequence"/>
</dbReference>
<dbReference type="InterPro" id="IPR014756">
    <property type="entry name" value="Ig_E-set"/>
</dbReference>
<dbReference type="SUPFAM" id="SSF81296">
    <property type="entry name" value="E set domains"/>
    <property type="match status" value="1"/>
</dbReference>
<organism evidence="7 8">
    <name type="scientific">Vallicoccus soli</name>
    <dbReference type="NCBI Taxonomy" id="2339232"/>
    <lineage>
        <taxon>Bacteria</taxon>
        <taxon>Bacillati</taxon>
        <taxon>Actinomycetota</taxon>
        <taxon>Actinomycetes</taxon>
        <taxon>Motilibacterales</taxon>
        <taxon>Vallicoccaceae</taxon>
        <taxon>Vallicoccus</taxon>
    </lineage>
</organism>
<evidence type="ECO:0000256" key="4">
    <source>
        <dbReference type="ARBA" id="ARBA00023002"/>
    </source>
</evidence>
<dbReference type="OrthoDB" id="9795587at2"/>
<evidence type="ECO:0000256" key="3">
    <source>
        <dbReference type="ARBA" id="ARBA00022723"/>
    </source>
</evidence>
<dbReference type="CDD" id="cd02110">
    <property type="entry name" value="SO_family_Moco_dimer"/>
    <property type="match status" value="1"/>
</dbReference>
<evidence type="ECO:0000256" key="2">
    <source>
        <dbReference type="ARBA" id="ARBA00022505"/>
    </source>
</evidence>
<evidence type="ECO:0000313" key="7">
    <source>
        <dbReference type="EMBL" id="RJK96460.1"/>
    </source>
</evidence>
<dbReference type="Pfam" id="PF03404">
    <property type="entry name" value="Mo-co_dimer"/>
    <property type="match status" value="1"/>
</dbReference>
<keyword evidence="3" id="KW-0479">Metal-binding</keyword>
<feature type="domain" description="Oxidoreductase molybdopterin-binding" evidence="5">
    <location>
        <begin position="55"/>
        <end position="226"/>
    </location>
</feature>
<dbReference type="Gene3D" id="2.60.40.650">
    <property type="match status" value="1"/>
</dbReference>
<dbReference type="RefSeq" id="WP_119950210.1">
    <property type="nucleotide sequence ID" value="NZ_QZEZ01000003.1"/>
</dbReference>
<dbReference type="GO" id="GO:0043546">
    <property type="term" value="F:molybdopterin cofactor binding"/>
    <property type="evidence" value="ECO:0007669"/>
    <property type="project" value="TreeGrafter"/>
</dbReference>
<evidence type="ECO:0000256" key="1">
    <source>
        <dbReference type="ARBA" id="ARBA00001924"/>
    </source>
</evidence>
<evidence type="ECO:0000313" key="8">
    <source>
        <dbReference type="Proteomes" id="UP000265614"/>
    </source>
</evidence>
<sequence length="366" mass="39871">MTATTQSPSPAARVAAPGEGVSLAELQLAARNSGLPLEALRYEITPLGLHYLLTHYDIPYVDPVTWRLTVGGRVERPFEVDLPALRSRSAVTRAVTLECAGNGRAALEPRPVSQPWLNEAVGTMRWTGTPLAPLLEEAGVLDGAVEVVFTGADRGLERGVEQTYARSLPLAEALREEVMLVWAVNDVDLPPQHGAPVRLVVPGWYGMAHVKWLRSVELVDRPFEGYQQATAYRIKEDPAERGEPVTRIRPRALMVPPGVPDFMSRTRFVDAGEVLLAGRAWSGQGEVVGVDVSTDDGATWQEAELGPAGDRWAWRAWVVAWDAAPGTHHLRCRARDASGAVQPLQQAWNVQGMANNSAQRVAVVVR</sequence>
<dbReference type="EMBL" id="QZEZ01000003">
    <property type="protein sequence ID" value="RJK96460.1"/>
    <property type="molecule type" value="Genomic_DNA"/>
</dbReference>
<comment type="caution">
    <text evidence="7">The sequence shown here is derived from an EMBL/GenBank/DDBJ whole genome shotgun (WGS) entry which is preliminary data.</text>
</comment>
<comment type="cofactor">
    <cofactor evidence="1">
        <name>Mo-molybdopterin</name>
        <dbReference type="ChEBI" id="CHEBI:71302"/>
    </cofactor>
</comment>
<protein>
    <submittedName>
        <fullName evidence="7">Sulfite oxidase</fullName>
    </submittedName>
</protein>
<dbReference type="PANTHER" id="PTHR19372">
    <property type="entry name" value="SULFITE REDUCTASE"/>
    <property type="match status" value="1"/>
</dbReference>
<keyword evidence="2" id="KW-0500">Molybdenum</keyword>
<proteinExistence type="predicted"/>
<dbReference type="Pfam" id="PF00174">
    <property type="entry name" value="Oxidored_molyb"/>
    <property type="match status" value="1"/>
</dbReference>
<keyword evidence="4" id="KW-0560">Oxidoreductase</keyword>